<protein>
    <submittedName>
        <fullName evidence="3">Uncharacterized protein</fullName>
    </submittedName>
</protein>
<dbReference type="Proteomes" id="UP000030758">
    <property type="component" value="Unassembled WGS sequence"/>
</dbReference>
<evidence type="ECO:0000313" key="3">
    <source>
        <dbReference type="EMBL" id="KFD65736.1"/>
    </source>
</evidence>
<reference evidence="3" key="1">
    <citation type="journal article" date="2014" name="Nat. Genet.">
        <title>Genome and transcriptome of the porcine whipworm Trichuris suis.</title>
        <authorList>
            <person name="Jex A.R."/>
            <person name="Nejsum P."/>
            <person name="Schwarz E.M."/>
            <person name="Hu L."/>
            <person name="Young N.D."/>
            <person name="Hall R.S."/>
            <person name="Korhonen P.K."/>
            <person name="Liao S."/>
            <person name="Thamsborg S."/>
            <person name="Xia J."/>
            <person name="Xu P."/>
            <person name="Wang S."/>
            <person name="Scheerlinck J.P."/>
            <person name="Hofmann A."/>
            <person name="Sternberg P.W."/>
            <person name="Wang J."/>
            <person name="Gasser R.B."/>
        </authorList>
    </citation>
    <scope>NUCLEOTIDE SEQUENCE [LARGE SCALE GENOMIC DNA]</scope>
    <source>
        <strain evidence="3">DCEP-RM93F</strain>
    </source>
</reference>
<feature type="compositionally biased region" description="Basic and acidic residues" evidence="1">
    <location>
        <begin position="216"/>
        <end position="232"/>
    </location>
</feature>
<feature type="transmembrane region" description="Helical" evidence="2">
    <location>
        <begin position="12"/>
        <end position="39"/>
    </location>
</feature>
<organism evidence="3">
    <name type="scientific">Trichuris suis</name>
    <name type="common">pig whipworm</name>
    <dbReference type="NCBI Taxonomy" id="68888"/>
    <lineage>
        <taxon>Eukaryota</taxon>
        <taxon>Metazoa</taxon>
        <taxon>Ecdysozoa</taxon>
        <taxon>Nematoda</taxon>
        <taxon>Enoplea</taxon>
        <taxon>Dorylaimia</taxon>
        <taxon>Trichinellida</taxon>
        <taxon>Trichuridae</taxon>
        <taxon>Trichuris</taxon>
    </lineage>
</organism>
<dbReference type="AlphaFoldDB" id="A0A085N8E0"/>
<dbReference type="EMBL" id="KL367533">
    <property type="protein sequence ID" value="KFD65736.1"/>
    <property type="molecule type" value="Genomic_DNA"/>
</dbReference>
<feature type="region of interest" description="Disordered" evidence="1">
    <location>
        <begin position="212"/>
        <end position="251"/>
    </location>
</feature>
<evidence type="ECO:0000256" key="2">
    <source>
        <dbReference type="SAM" id="Phobius"/>
    </source>
</evidence>
<feature type="non-terminal residue" evidence="3">
    <location>
        <position position="251"/>
    </location>
</feature>
<keyword evidence="2" id="KW-0812">Transmembrane</keyword>
<feature type="compositionally biased region" description="Low complexity" evidence="1">
    <location>
        <begin position="233"/>
        <end position="242"/>
    </location>
</feature>
<sequence>HRRRRLNCTRSPSFFVIRICVVLHSSFILIPHAFLFYYLSLRVEVFFTESARSVNKKNFLQRFSELSGVASSCRQRMDASTEECFGERRGHCSSCWQCAITTLLADGKRHKCVTNGWNKGNGHKHILLLSADMQIRQRRELRLIRSAELLNGRMEEFKRRRRERCTTTDNYCISAELLNGRMEEFKRRRRERCTTTDNYCIFKKSANVLQKIRITPTDRRNQSEEKVQDEHQQQGQQEQQQQNKEKNEKKR</sequence>
<name>A0A085N8E0_9BILA</name>
<keyword evidence="2" id="KW-1133">Transmembrane helix</keyword>
<feature type="non-terminal residue" evidence="3">
    <location>
        <position position="1"/>
    </location>
</feature>
<gene>
    <name evidence="3" type="ORF">M514_13690</name>
</gene>
<proteinExistence type="predicted"/>
<keyword evidence="2" id="KW-0472">Membrane</keyword>
<evidence type="ECO:0000256" key="1">
    <source>
        <dbReference type="SAM" id="MobiDB-lite"/>
    </source>
</evidence>
<accession>A0A085N8E0</accession>